<sequence length="63" mass="7596">MSRSNHGVRQSNESFEPYFLSFDEFLDLSNLRHAIYRIYHQKVDISAKLRVYDSLEFKKLHFA</sequence>
<dbReference type="Proteomes" id="UP001597541">
    <property type="component" value="Unassembled WGS sequence"/>
</dbReference>
<proteinExistence type="predicted"/>
<dbReference type="EMBL" id="JBHUME010000002">
    <property type="protein sequence ID" value="MFD2610887.1"/>
    <property type="molecule type" value="Genomic_DNA"/>
</dbReference>
<evidence type="ECO:0000313" key="1">
    <source>
        <dbReference type="EMBL" id="MFD2610887.1"/>
    </source>
</evidence>
<evidence type="ECO:0000313" key="2">
    <source>
        <dbReference type="Proteomes" id="UP001597541"/>
    </source>
</evidence>
<name>A0ABW5P9V0_9BACL</name>
<dbReference type="RefSeq" id="WP_377599035.1">
    <property type="nucleotide sequence ID" value="NZ_JBHUME010000002.1"/>
</dbReference>
<organism evidence="1 2">
    <name type="scientific">Paenibacillus gansuensis</name>
    <dbReference type="NCBI Taxonomy" id="306542"/>
    <lineage>
        <taxon>Bacteria</taxon>
        <taxon>Bacillati</taxon>
        <taxon>Bacillota</taxon>
        <taxon>Bacilli</taxon>
        <taxon>Bacillales</taxon>
        <taxon>Paenibacillaceae</taxon>
        <taxon>Paenibacillus</taxon>
    </lineage>
</organism>
<keyword evidence="2" id="KW-1185">Reference proteome</keyword>
<comment type="caution">
    <text evidence="1">The sequence shown here is derived from an EMBL/GenBank/DDBJ whole genome shotgun (WGS) entry which is preliminary data.</text>
</comment>
<accession>A0ABW5P9V0</accession>
<reference evidence="2" key="1">
    <citation type="journal article" date="2019" name="Int. J. Syst. Evol. Microbiol.">
        <title>The Global Catalogue of Microorganisms (GCM) 10K type strain sequencing project: providing services to taxonomists for standard genome sequencing and annotation.</title>
        <authorList>
            <consortium name="The Broad Institute Genomics Platform"/>
            <consortium name="The Broad Institute Genome Sequencing Center for Infectious Disease"/>
            <person name="Wu L."/>
            <person name="Ma J."/>
        </authorList>
    </citation>
    <scope>NUCLEOTIDE SEQUENCE [LARGE SCALE GENOMIC DNA]</scope>
    <source>
        <strain evidence="2">KCTC 3950</strain>
    </source>
</reference>
<gene>
    <name evidence="1" type="ORF">ACFSUF_00455</name>
</gene>
<protein>
    <submittedName>
        <fullName evidence="1">Uncharacterized protein</fullName>
    </submittedName>
</protein>